<dbReference type="Proteomes" id="UP001163046">
    <property type="component" value="Unassembled WGS sequence"/>
</dbReference>
<feature type="transmembrane region" description="Helical" evidence="1">
    <location>
        <begin position="41"/>
        <end position="60"/>
    </location>
</feature>
<feature type="transmembrane region" description="Helical" evidence="1">
    <location>
        <begin position="72"/>
        <end position="94"/>
    </location>
</feature>
<evidence type="ECO:0000313" key="2">
    <source>
        <dbReference type="EMBL" id="KAJ7384391.1"/>
    </source>
</evidence>
<gene>
    <name evidence="2" type="ORF">OS493_021799</name>
</gene>
<feature type="transmembrane region" description="Helical" evidence="1">
    <location>
        <begin position="12"/>
        <end position="29"/>
    </location>
</feature>
<dbReference type="AlphaFoldDB" id="A0A9W9ZMF5"/>
<protein>
    <submittedName>
        <fullName evidence="2">Uncharacterized protein</fullName>
    </submittedName>
</protein>
<keyword evidence="1" id="KW-0472">Membrane</keyword>
<reference evidence="2" key="1">
    <citation type="submission" date="2023-01" db="EMBL/GenBank/DDBJ databases">
        <title>Genome assembly of the deep-sea coral Lophelia pertusa.</title>
        <authorList>
            <person name="Herrera S."/>
            <person name="Cordes E."/>
        </authorList>
    </citation>
    <scope>NUCLEOTIDE SEQUENCE</scope>
    <source>
        <strain evidence="2">USNM1676648</strain>
        <tissue evidence="2">Polyp</tissue>
    </source>
</reference>
<sequence length="195" mass="22490">MTNRHSYPDKVIIFVTVSSSLVMILFCTLEDSQADYQVSFSDGAFALAMSASLAFFTVHAKRYLPKATIAELLYLLNFSCVLCLPFIALLFGELPALKFSFSKRNIGVYLQLVHHGCSSFGKPGSLSLSTQICNSSPQRWNTRLFMDMDHNCCYIFEPLRYWRNLWSMCLWRFGFMPFSHFYQPYVPTFTGYEHI</sequence>
<keyword evidence="1" id="KW-0812">Transmembrane</keyword>
<accession>A0A9W9ZMF5</accession>
<evidence type="ECO:0000256" key="1">
    <source>
        <dbReference type="SAM" id="Phobius"/>
    </source>
</evidence>
<dbReference type="EMBL" id="MU825887">
    <property type="protein sequence ID" value="KAJ7384391.1"/>
    <property type="molecule type" value="Genomic_DNA"/>
</dbReference>
<comment type="caution">
    <text evidence="2">The sequence shown here is derived from an EMBL/GenBank/DDBJ whole genome shotgun (WGS) entry which is preliminary data.</text>
</comment>
<keyword evidence="1" id="KW-1133">Transmembrane helix</keyword>
<name>A0A9W9ZMF5_9CNID</name>
<proteinExistence type="predicted"/>
<keyword evidence="3" id="KW-1185">Reference proteome</keyword>
<organism evidence="2 3">
    <name type="scientific">Desmophyllum pertusum</name>
    <dbReference type="NCBI Taxonomy" id="174260"/>
    <lineage>
        <taxon>Eukaryota</taxon>
        <taxon>Metazoa</taxon>
        <taxon>Cnidaria</taxon>
        <taxon>Anthozoa</taxon>
        <taxon>Hexacorallia</taxon>
        <taxon>Scleractinia</taxon>
        <taxon>Caryophylliina</taxon>
        <taxon>Caryophylliidae</taxon>
        <taxon>Desmophyllum</taxon>
    </lineage>
</organism>
<evidence type="ECO:0000313" key="3">
    <source>
        <dbReference type="Proteomes" id="UP001163046"/>
    </source>
</evidence>